<organism evidence="2 3">
    <name type="scientific">Pandoravirus dulcis</name>
    <dbReference type="NCBI Taxonomy" id="1349409"/>
    <lineage>
        <taxon>Viruses</taxon>
        <taxon>Pandoravirus</taxon>
    </lineage>
</organism>
<protein>
    <submittedName>
        <fullName evidence="2">Uncharacterized protein</fullName>
    </submittedName>
</protein>
<proteinExistence type="predicted"/>
<feature type="compositionally biased region" description="Basic and acidic residues" evidence="1">
    <location>
        <begin position="51"/>
        <end position="62"/>
    </location>
</feature>
<reference evidence="2 3" key="1">
    <citation type="journal article" date="2013" name="Science">
        <title>Pandoraviruses: amoeba viruses with genomes up to 2.5 Mb reaching that of parasitic eukaryotes.</title>
        <authorList>
            <person name="Philippe N."/>
            <person name="Legendre M."/>
            <person name="Doutre G."/>
            <person name="Coute Y."/>
            <person name="Poirot O."/>
            <person name="Lescot M."/>
            <person name="Arslan D."/>
            <person name="Seltzer V."/>
            <person name="Bertaux L."/>
            <person name="Bruley C."/>
            <person name="Garin J."/>
            <person name="Claverie J.M."/>
            <person name="Abergel C."/>
        </authorList>
    </citation>
    <scope>NUCLEOTIDE SEQUENCE [LARGE SCALE GENOMIC DNA]</scope>
    <source>
        <strain evidence="2">Melbourne</strain>
    </source>
</reference>
<name>S4VU10_9VIRU</name>
<evidence type="ECO:0000256" key="1">
    <source>
        <dbReference type="SAM" id="MobiDB-lite"/>
    </source>
</evidence>
<dbReference type="GeneID" id="16512351"/>
<gene>
    <name evidence="2" type="ORF">pdul_cds_734</name>
</gene>
<sequence>MLGRFWRTQVVEATKSALVDLAAKGRGHHRPQRGLWGNAASGTRQPSRVDGAQKDDTSLPNV</sequence>
<dbReference type="RefSeq" id="YP_008319574.1">
    <property type="nucleotide sequence ID" value="NC_021858.1"/>
</dbReference>
<dbReference type="KEGG" id="vg:16512351"/>
<dbReference type="Proteomes" id="UP000201566">
    <property type="component" value="Segment"/>
</dbReference>
<evidence type="ECO:0000313" key="2">
    <source>
        <dbReference type="EMBL" id="AGO82905.1"/>
    </source>
</evidence>
<evidence type="ECO:0000313" key="3">
    <source>
        <dbReference type="Proteomes" id="UP000201566"/>
    </source>
</evidence>
<accession>S4VU10</accession>
<dbReference type="EMBL" id="KC977570">
    <property type="protein sequence ID" value="AGO82905.1"/>
    <property type="molecule type" value="Genomic_DNA"/>
</dbReference>
<feature type="region of interest" description="Disordered" evidence="1">
    <location>
        <begin position="24"/>
        <end position="62"/>
    </location>
</feature>